<dbReference type="GO" id="GO:0005886">
    <property type="term" value="C:plasma membrane"/>
    <property type="evidence" value="ECO:0007669"/>
    <property type="project" value="TreeGrafter"/>
</dbReference>
<protein>
    <submittedName>
        <fullName evidence="3">Vascular cell adhesion molecule 1a</fullName>
    </submittedName>
</protein>
<dbReference type="Pfam" id="PF07654">
    <property type="entry name" value="C1-set"/>
    <property type="match status" value="1"/>
</dbReference>
<dbReference type="InterPro" id="IPR007110">
    <property type="entry name" value="Ig-like_dom"/>
</dbReference>
<dbReference type="InterPro" id="IPR036179">
    <property type="entry name" value="Ig-like_dom_sf"/>
</dbReference>
<dbReference type="Pfam" id="PF13927">
    <property type="entry name" value="Ig_3"/>
    <property type="match status" value="2"/>
</dbReference>
<feature type="domain" description="Ig-like" evidence="2">
    <location>
        <begin position="35"/>
        <end position="104"/>
    </location>
</feature>
<dbReference type="GO" id="GO:0005178">
    <property type="term" value="F:integrin binding"/>
    <property type="evidence" value="ECO:0007669"/>
    <property type="project" value="InterPro"/>
</dbReference>
<dbReference type="SMART" id="SM00408">
    <property type="entry name" value="IGc2"/>
    <property type="match status" value="2"/>
</dbReference>
<feature type="chain" id="PRO_5034531127" evidence="1">
    <location>
        <begin position="23"/>
        <end position="445"/>
    </location>
</feature>
<dbReference type="Proteomes" id="UP000694700">
    <property type="component" value="Unplaced"/>
</dbReference>
<dbReference type="SMART" id="SM00409">
    <property type="entry name" value="IG"/>
    <property type="match status" value="3"/>
</dbReference>
<dbReference type="PANTHER" id="PTHR13771:SF14">
    <property type="entry name" value="VASCULAR CELL ADHESION PROTEIN 1"/>
    <property type="match status" value="1"/>
</dbReference>
<dbReference type="InterPro" id="IPR047012">
    <property type="entry name" value="ICAM_VCAM"/>
</dbReference>
<dbReference type="InterPro" id="IPR003597">
    <property type="entry name" value="Ig_C1-set"/>
</dbReference>
<organism evidence="3 4">
    <name type="scientific">Cyprinus carpio</name>
    <name type="common">Common carp</name>
    <dbReference type="NCBI Taxonomy" id="7962"/>
    <lineage>
        <taxon>Eukaryota</taxon>
        <taxon>Metazoa</taxon>
        <taxon>Chordata</taxon>
        <taxon>Craniata</taxon>
        <taxon>Vertebrata</taxon>
        <taxon>Euteleostomi</taxon>
        <taxon>Actinopterygii</taxon>
        <taxon>Neopterygii</taxon>
        <taxon>Teleostei</taxon>
        <taxon>Ostariophysi</taxon>
        <taxon>Cypriniformes</taxon>
        <taxon>Cyprinidae</taxon>
        <taxon>Cyprininae</taxon>
        <taxon>Cyprinus</taxon>
    </lineage>
</organism>
<dbReference type="InterPro" id="IPR013783">
    <property type="entry name" value="Ig-like_fold"/>
</dbReference>
<reference evidence="3" key="1">
    <citation type="submission" date="2025-08" db="UniProtKB">
        <authorList>
            <consortium name="Ensembl"/>
        </authorList>
    </citation>
    <scope>IDENTIFICATION</scope>
</reference>
<feature type="domain" description="Ig-like" evidence="2">
    <location>
        <begin position="254"/>
        <end position="417"/>
    </location>
</feature>
<keyword evidence="1" id="KW-0732">Signal</keyword>
<accession>A0A8C1TRG9</accession>
<evidence type="ECO:0000259" key="2">
    <source>
        <dbReference type="PROSITE" id="PS50835"/>
    </source>
</evidence>
<evidence type="ECO:0000256" key="1">
    <source>
        <dbReference type="SAM" id="SignalP"/>
    </source>
</evidence>
<dbReference type="GO" id="GO:0007155">
    <property type="term" value="P:cell adhesion"/>
    <property type="evidence" value="ECO:0007669"/>
    <property type="project" value="InterPro"/>
</dbReference>
<evidence type="ECO:0000313" key="4">
    <source>
        <dbReference type="Proteomes" id="UP000694700"/>
    </source>
</evidence>
<dbReference type="SUPFAM" id="SSF48726">
    <property type="entry name" value="Immunoglobulin"/>
    <property type="match status" value="4"/>
</dbReference>
<dbReference type="PANTHER" id="PTHR13771">
    <property type="entry name" value="INTERCELLULAR ADHESION MOLECULE"/>
    <property type="match status" value="1"/>
</dbReference>
<dbReference type="PROSITE" id="PS50835">
    <property type="entry name" value="IG_LIKE"/>
    <property type="match status" value="3"/>
</dbReference>
<proteinExistence type="predicted"/>
<dbReference type="InterPro" id="IPR003599">
    <property type="entry name" value="Ig_sub"/>
</dbReference>
<name>A0A8C1TRG9_CYPCA</name>
<feature type="signal peptide" evidence="1">
    <location>
        <begin position="1"/>
        <end position="22"/>
    </location>
</feature>
<dbReference type="Gene3D" id="2.60.40.10">
    <property type="entry name" value="Immunoglobulins"/>
    <property type="match status" value="4"/>
</dbReference>
<dbReference type="InterPro" id="IPR003598">
    <property type="entry name" value="Ig_sub2"/>
</dbReference>
<evidence type="ECO:0000313" key="3">
    <source>
        <dbReference type="Ensembl" id="ENSCCRP00015026671.1"/>
    </source>
</evidence>
<dbReference type="AlphaFoldDB" id="A0A8C1TRG9"/>
<dbReference type="Ensembl" id="ENSCCRT00015027615.1">
    <property type="protein sequence ID" value="ENSCCRP00015026671.1"/>
    <property type="gene ID" value="ENSCCRG00015011278.1"/>
</dbReference>
<sequence>AGWLISIMVGISNNIILLFLNSLELTPLNPVIHVGTDLELTCQMNDCPDNVTFIWKSALDKFLGGEAKDEQTVSRLLIKNISVKHSDSVLCKAICQESPQEKITEIHIVFSAAFPEDPILPKIKSLIANQEQRLICTVRNIYPLEKFQIEWLRGDKSLYEEEPEEPIFNGVQNYISVFNYTPSVDDLGKNISCKATLKLNLKNQEKTTTAECKLDISPKNSVIIYPPSICFKINSHGFKTTRGCVNDGRISFLGTIKVSSNNTSVKLGERLEITCHADGNPEPTIVWWKQGETELQSQNHKLIINNASWSQLSCLIILNLAMIFNLFFNAGPPNIPKIQLSHREEPKEGESISIFCSLDGGPAELKLYKQSQSIATGDPNEPTLLLNISSIQITDAGVYTCEAKNDFGIERSTINITVQGEFITFWRSCLGNVIAWEVSLHLYQG</sequence>
<feature type="domain" description="Ig-like" evidence="2">
    <location>
        <begin position="115"/>
        <end position="209"/>
    </location>
</feature>